<evidence type="ECO:0000313" key="3">
    <source>
        <dbReference type="Proteomes" id="UP000235965"/>
    </source>
</evidence>
<reference evidence="2 3" key="1">
    <citation type="submission" date="2017-12" db="EMBL/GenBank/DDBJ databases">
        <title>Hemimetabolous genomes reveal molecular basis of termite eusociality.</title>
        <authorList>
            <person name="Harrison M.C."/>
            <person name="Jongepier E."/>
            <person name="Robertson H.M."/>
            <person name="Arning N."/>
            <person name="Bitard-Feildel T."/>
            <person name="Chao H."/>
            <person name="Childers C.P."/>
            <person name="Dinh H."/>
            <person name="Doddapaneni H."/>
            <person name="Dugan S."/>
            <person name="Gowin J."/>
            <person name="Greiner C."/>
            <person name="Han Y."/>
            <person name="Hu H."/>
            <person name="Hughes D.S.T."/>
            <person name="Huylmans A.-K."/>
            <person name="Kemena C."/>
            <person name="Kremer L.P.M."/>
            <person name="Lee S.L."/>
            <person name="Lopez-Ezquerra A."/>
            <person name="Mallet L."/>
            <person name="Monroy-Kuhn J.M."/>
            <person name="Moser A."/>
            <person name="Murali S.C."/>
            <person name="Muzny D.M."/>
            <person name="Otani S."/>
            <person name="Piulachs M.-D."/>
            <person name="Poelchau M."/>
            <person name="Qu J."/>
            <person name="Schaub F."/>
            <person name="Wada-Katsumata A."/>
            <person name="Worley K.C."/>
            <person name="Xie Q."/>
            <person name="Ylla G."/>
            <person name="Poulsen M."/>
            <person name="Gibbs R.A."/>
            <person name="Schal C."/>
            <person name="Richards S."/>
            <person name="Belles X."/>
            <person name="Korb J."/>
            <person name="Bornberg-Bauer E."/>
        </authorList>
    </citation>
    <scope>NUCLEOTIDE SEQUENCE [LARGE SCALE GENOMIC DNA]</scope>
    <source>
        <tissue evidence="2">Whole body</tissue>
    </source>
</reference>
<proteinExistence type="predicted"/>
<feature type="region of interest" description="Disordered" evidence="1">
    <location>
        <begin position="36"/>
        <end position="59"/>
    </location>
</feature>
<gene>
    <name evidence="2" type="ORF">B7P43_G03046</name>
</gene>
<organism evidence="2 3">
    <name type="scientific">Cryptotermes secundus</name>
    <dbReference type="NCBI Taxonomy" id="105785"/>
    <lineage>
        <taxon>Eukaryota</taxon>
        <taxon>Metazoa</taxon>
        <taxon>Ecdysozoa</taxon>
        <taxon>Arthropoda</taxon>
        <taxon>Hexapoda</taxon>
        <taxon>Insecta</taxon>
        <taxon>Pterygota</taxon>
        <taxon>Neoptera</taxon>
        <taxon>Polyneoptera</taxon>
        <taxon>Dictyoptera</taxon>
        <taxon>Blattodea</taxon>
        <taxon>Blattoidea</taxon>
        <taxon>Termitoidae</taxon>
        <taxon>Kalotermitidae</taxon>
        <taxon>Cryptotermitinae</taxon>
        <taxon>Cryptotermes</taxon>
    </lineage>
</organism>
<comment type="caution">
    <text evidence="2">The sequence shown here is derived from an EMBL/GenBank/DDBJ whole genome shotgun (WGS) entry which is preliminary data.</text>
</comment>
<protein>
    <submittedName>
        <fullName evidence="2">Uncharacterized protein</fullName>
    </submittedName>
</protein>
<keyword evidence="3" id="KW-1185">Reference proteome</keyword>
<dbReference type="EMBL" id="NEVH01018373">
    <property type="protein sequence ID" value="PNF23626.1"/>
    <property type="molecule type" value="Genomic_DNA"/>
</dbReference>
<dbReference type="Proteomes" id="UP000235965">
    <property type="component" value="Unassembled WGS sequence"/>
</dbReference>
<dbReference type="AlphaFoldDB" id="A0A2J7Q4X6"/>
<evidence type="ECO:0000313" key="2">
    <source>
        <dbReference type="EMBL" id="PNF23626.1"/>
    </source>
</evidence>
<evidence type="ECO:0000256" key="1">
    <source>
        <dbReference type="SAM" id="MobiDB-lite"/>
    </source>
</evidence>
<name>A0A2J7Q4X6_9NEOP</name>
<sequence>MTIYLHFLINKPFKDHLKHLYSEWILAEDHVETNWNSEEAQDGTGMPLDQGTGNETLQK</sequence>
<accession>A0A2J7Q4X6</accession>
<dbReference type="InParanoid" id="A0A2J7Q4X6"/>